<proteinExistence type="predicted"/>
<dbReference type="InterPro" id="IPR050213">
    <property type="entry name" value="GST_superfamily"/>
</dbReference>
<dbReference type="PROSITE" id="PS50404">
    <property type="entry name" value="GST_NTER"/>
    <property type="match status" value="1"/>
</dbReference>
<dbReference type="RefSeq" id="WP_209596044.1">
    <property type="nucleotide sequence ID" value="NZ_JAGJCF010000015.1"/>
</dbReference>
<accession>A0ABS4BLH1</accession>
<feature type="domain" description="GST C-terminal" evidence="2">
    <location>
        <begin position="92"/>
        <end position="240"/>
    </location>
</feature>
<dbReference type="PROSITE" id="PS50405">
    <property type="entry name" value="GST_CTER"/>
    <property type="match status" value="1"/>
</dbReference>
<dbReference type="Gene3D" id="3.40.30.10">
    <property type="entry name" value="Glutaredoxin"/>
    <property type="match status" value="1"/>
</dbReference>
<comment type="caution">
    <text evidence="3">The sequence shown here is derived from an EMBL/GenBank/DDBJ whole genome shotgun (WGS) entry which is preliminary data.</text>
</comment>
<evidence type="ECO:0000259" key="1">
    <source>
        <dbReference type="PROSITE" id="PS50404"/>
    </source>
</evidence>
<organism evidence="3 4">
    <name type="scientific">Jiella mangrovi</name>
    <dbReference type="NCBI Taxonomy" id="2821407"/>
    <lineage>
        <taxon>Bacteria</taxon>
        <taxon>Pseudomonadati</taxon>
        <taxon>Pseudomonadota</taxon>
        <taxon>Alphaproteobacteria</taxon>
        <taxon>Hyphomicrobiales</taxon>
        <taxon>Aurantimonadaceae</taxon>
        <taxon>Jiella</taxon>
    </lineage>
</organism>
<dbReference type="CDD" id="cd03192">
    <property type="entry name" value="GST_C_Sigma_like"/>
    <property type="match status" value="1"/>
</dbReference>
<dbReference type="Proteomes" id="UP000678276">
    <property type="component" value="Unassembled WGS sequence"/>
</dbReference>
<dbReference type="Pfam" id="PF14497">
    <property type="entry name" value="GST_C_3"/>
    <property type="match status" value="1"/>
</dbReference>
<dbReference type="InterPro" id="IPR010987">
    <property type="entry name" value="Glutathione-S-Trfase_C-like"/>
</dbReference>
<evidence type="ECO:0000313" key="4">
    <source>
        <dbReference type="Proteomes" id="UP000678276"/>
    </source>
</evidence>
<dbReference type="PANTHER" id="PTHR11571">
    <property type="entry name" value="GLUTATHIONE S-TRANSFERASE"/>
    <property type="match status" value="1"/>
</dbReference>
<dbReference type="InterPro" id="IPR036282">
    <property type="entry name" value="Glutathione-S-Trfase_C_sf"/>
</dbReference>
<dbReference type="InterPro" id="IPR004045">
    <property type="entry name" value="Glutathione_S-Trfase_N"/>
</dbReference>
<sequence>MTYDLYYWPAIQGRGEYVRLVLEAAGVSYRDVARLDVSQGGGVEAMFAHMRGDEGPQRPLAPPFLVDGDVLIAQTAVIVSYLGERHDLAPLEERDRLFARTIAATTADFVAEAHDTHHPVGVALYYEDQRDEALRRAEGFRNERVAKYLSWYEALLGGNPSGPEHLVGDRLSYADLGLFQTVAGLGYAFPRRMKSLMPAFPMVARLCEQVAMVERVAAYLASDRRIAFNEDGIFRHYRELDDE</sequence>
<dbReference type="EMBL" id="JAGJCF010000015">
    <property type="protein sequence ID" value="MBP0617362.1"/>
    <property type="molecule type" value="Genomic_DNA"/>
</dbReference>
<dbReference type="InterPro" id="IPR004046">
    <property type="entry name" value="GST_C"/>
</dbReference>
<reference evidence="3 4" key="1">
    <citation type="submission" date="2021-04" db="EMBL/GenBank/DDBJ databases">
        <title>Whole genome sequence of Jiella sp. KSK16Y-1.</title>
        <authorList>
            <person name="Tuo L."/>
        </authorList>
    </citation>
    <scope>NUCLEOTIDE SEQUENCE [LARGE SCALE GENOMIC DNA]</scope>
    <source>
        <strain evidence="3 4">KSK16Y-1</strain>
    </source>
</reference>
<dbReference type="SUPFAM" id="SSF47616">
    <property type="entry name" value="GST C-terminal domain-like"/>
    <property type="match status" value="1"/>
</dbReference>
<evidence type="ECO:0000259" key="2">
    <source>
        <dbReference type="PROSITE" id="PS50405"/>
    </source>
</evidence>
<keyword evidence="4" id="KW-1185">Reference proteome</keyword>
<dbReference type="Gene3D" id="1.20.1050.10">
    <property type="match status" value="1"/>
</dbReference>
<feature type="domain" description="GST N-terminal" evidence="1">
    <location>
        <begin position="1"/>
        <end position="90"/>
    </location>
</feature>
<evidence type="ECO:0000313" key="3">
    <source>
        <dbReference type="EMBL" id="MBP0617362.1"/>
    </source>
</evidence>
<dbReference type="SUPFAM" id="SSF52833">
    <property type="entry name" value="Thioredoxin-like"/>
    <property type="match status" value="1"/>
</dbReference>
<name>A0ABS4BLH1_9HYPH</name>
<protein>
    <submittedName>
        <fullName evidence="3">Glutathione S-transferase</fullName>
    </submittedName>
</protein>
<gene>
    <name evidence="3" type="ORF">J6595_17380</name>
</gene>
<dbReference type="PANTHER" id="PTHR11571:SF263">
    <property type="entry name" value="GLUTATHIONE S-TRANSFERASE"/>
    <property type="match status" value="1"/>
</dbReference>
<dbReference type="InterPro" id="IPR036249">
    <property type="entry name" value="Thioredoxin-like_sf"/>
</dbReference>